<feature type="transmembrane region" description="Helical" evidence="2">
    <location>
        <begin position="43"/>
        <end position="61"/>
    </location>
</feature>
<proteinExistence type="predicted"/>
<protein>
    <submittedName>
        <fullName evidence="3">Uncharacterized protein</fullName>
    </submittedName>
</protein>
<dbReference type="Ensembl" id="ENSPEMT00000042552.1">
    <property type="protein sequence ID" value="ENSPEMP00000036717.1"/>
    <property type="gene ID" value="ENSPEMG00000028305.1"/>
</dbReference>
<keyword evidence="1" id="KW-0808">Transferase</keyword>
<dbReference type="InterPro" id="IPR050769">
    <property type="entry name" value="NAT_camello-type"/>
</dbReference>
<reference evidence="3" key="2">
    <citation type="submission" date="2025-08" db="UniProtKB">
        <authorList>
            <consortium name="Ensembl"/>
        </authorList>
    </citation>
    <scope>IDENTIFICATION</scope>
</reference>
<keyword evidence="2" id="KW-0812">Transmembrane</keyword>
<organism evidence="3 4">
    <name type="scientific">Peromyscus maniculatus bairdii</name>
    <name type="common">Prairie deer mouse</name>
    <dbReference type="NCBI Taxonomy" id="230844"/>
    <lineage>
        <taxon>Eukaryota</taxon>
        <taxon>Metazoa</taxon>
        <taxon>Chordata</taxon>
        <taxon>Craniata</taxon>
        <taxon>Vertebrata</taxon>
        <taxon>Euteleostomi</taxon>
        <taxon>Mammalia</taxon>
        <taxon>Eutheria</taxon>
        <taxon>Euarchontoglires</taxon>
        <taxon>Glires</taxon>
        <taxon>Rodentia</taxon>
        <taxon>Myomorpha</taxon>
        <taxon>Muroidea</taxon>
        <taxon>Cricetidae</taxon>
        <taxon>Neotominae</taxon>
        <taxon>Peromyscus</taxon>
    </lineage>
</organism>
<reference evidence="3" key="3">
    <citation type="submission" date="2025-09" db="UniProtKB">
        <authorList>
            <consortium name="Ensembl"/>
        </authorList>
    </citation>
    <scope>IDENTIFICATION</scope>
</reference>
<reference evidence="3 4" key="1">
    <citation type="submission" date="2018-10" db="EMBL/GenBank/DDBJ databases">
        <title>Improved assembly of the deer mouse Peromyscus maniculatus genome.</title>
        <authorList>
            <person name="Lassance J.-M."/>
            <person name="Hoekstra H.E."/>
        </authorList>
    </citation>
    <scope>NUCLEOTIDE SEQUENCE [LARGE SCALE GENOMIC DNA]</scope>
</reference>
<name>A0A8C8W758_PERMB</name>
<accession>A0A8C8W758</accession>
<dbReference type="GO" id="GO:0008080">
    <property type="term" value="F:N-acetyltransferase activity"/>
    <property type="evidence" value="ECO:0007669"/>
    <property type="project" value="InterPro"/>
</dbReference>
<keyword evidence="4" id="KW-1185">Reference proteome</keyword>
<sequence>MASYHIRQFQERDYKEVVDLFSMGMEEHIPATFRHLLKLPRTLLLLTGVPLTIVLVSGSLLLAVVCIIILLLFLWFLDFCLLVCSLWITQPAFI</sequence>
<evidence type="ECO:0000313" key="3">
    <source>
        <dbReference type="Ensembl" id="ENSPEMP00000036717.1"/>
    </source>
</evidence>
<evidence type="ECO:0000256" key="1">
    <source>
        <dbReference type="ARBA" id="ARBA00022679"/>
    </source>
</evidence>
<evidence type="ECO:0000256" key="2">
    <source>
        <dbReference type="SAM" id="Phobius"/>
    </source>
</evidence>
<feature type="transmembrane region" description="Helical" evidence="2">
    <location>
        <begin position="67"/>
        <end position="88"/>
    </location>
</feature>
<evidence type="ECO:0000313" key="4">
    <source>
        <dbReference type="Proteomes" id="UP000694547"/>
    </source>
</evidence>
<keyword evidence="2" id="KW-0472">Membrane</keyword>
<keyword evidence="2" id="KW-1133">Transmembrane helix</keyword>
<dbReference type="Proteomes" id="UP000694547">
    <property type="component" value="Chromosome 3"/>
</dbReference>
<dbReference type="GeneTree" id="ENSGT01010000223994"/>
<dbReference type="PANTHER" id="PTHR13947:SF48">
    <property type="entry name" value="N-ACETYLTRANSFERASE 8-RELATED"/>
    <property type="match status" value="1"/>
</dbReference>
<dbReference type="PANTHER" id="PTHR13947">
    <property type="entry name" value="GNAT FAMILY N-ACETYLTRANSFERASE"/>
    <property type="match status" value="1"/>
</dbReference>
<dbReference type="AlphaFoldDB" id="A0A8C8W758"/>